<proteinExistence type="inferred from homology"/>
<keyword evidence="5 7" id="KW-1133">Transmembrane helix</keyword>
<dbReference type="InterPro" id="IPR050445">
    <property type="entry name" value="Bact_polysacc_biosynth/exp"/>
</dbReference>
<dbReference type="EMBL" id="MRWQ01000006">
    <property type="protein sequence ID" value="OKL36936.1"/>
    <property type="molecule type" value="Genomic_DNA"/>
</dbReference>
<evidence type="ECO:0000256" key="6">
    <source>
        <dbReference type="ARBA" id="ARBA00023136"/>
    </source>
</evidence>
<dbReference type="STRING" id="1714354.BLL40_07340"/>
<reference evidence="9 10" key="1">
    <citation type="submission" date="2016-12" db="EMBL/GenBank/DDBJ databases">
        <title>Domibacillus sp. SAOS 44 whole genome sequencing.</title>
        <authorList>
            <person name="Verma A."/>
            <person name="Krishnamurthi S."/>
        </authorList>
    </citation>
    <scope>NUCLEOTIDE SEQUENCE [LARGE SCALE GENOMIC DNA]</scope>
    <source>
        <strain evidence="9 10">SAOS 44</strain>
    </source>
</reference>
<keyword evidence="3" id="KW-1003">Cell membrane</keyword>
<evidence type="ECO:0000256" key="5">
    <source>
        <dbReference type="ARBA" id="ARBA00022989"/>
    </source>
</evidence>
<dbReference type="AlphaFoldDB" id="A0A1Q5P3X7"/>
<evidence type="ECO:0000256" key="1">
    <source>
        <dbReference type="ARBA" id="ARBA00004651"/>
    </source>
</evidence>
<dbReference type="PANTHER" id="PTHR32309:SF31">
    <property type="entry name" value="CAPSULAR EXOPOLYSACCHARIDE FAMILY"/>
    <property type="match status" value="1"/>
</dbReference>
<evidence type="ECO:0000256" key="3">
    <source>
        <dbReference type="ARBA" id="ARBA00022475"/>
    </source>
</evidence>
<evidence type="ECO:0000256" key="7">
    <source>
        <dbReference type="SAM" id="Phobius"/>
    </source>
</evidence>
<keyword evidence="4 7" id="KW-0812">Transmembrane</keyword>
<dbReference type="InterPro" id="IPR003856">
    <property type="entry name" value="LPS_length_determ_N"/>
</dbReference>
<dbReference type="Pfam" id="PF02706">
    <property type="entry name" value="Wzz"/>
    <property type="match status" value="1"/>
</dbReference>
<evidence type="ECO:0000313" key="9">
    <source>
        <dbReference type="EMBL" id="OKL36936.1"/>
    </source>
</evidence>
<dbReference type="GO" id="GO:0005886">
    <property type="term" value="C:plasma membrane"/>
    <property type="evidence" value="ECO:0007669"/>
    <property type="project" value="UniProtKB-SubCell"/>
</dbReference>
<organism evidence="9 10">
    <name type="scientific">Domibacillus mangrovi</name>
    <dbReference type="NCBI Taxonomy" id="1714354"/>
    <lineage>
        <taxon>Bacteria</taxon>
        <taxon>Bacillati</taxon>
        <taxon>Bacillota</taxon>
        <taxon>Bacilli</taxon>
        <taxon>Bacillales</taxon>
        <taxon>Bacillaceae</taxon>
        <taxon>Domibacillus</taxon>
    </lineage>
</organism>
<evidence type="ECO:0000259" key="8">
    <source>
        <dbReference type="Pfam" id="PF02706"/>
    </source>
</evidence>
<sequence length="234" mass="26023">MKGKEINLKEYYEVIKKRIWIVLIVALLTTVIGSFYSNRGSDEQPLYETSTRMIIGSSGGDMKTILVMIKDPIIMGKVKEELQITRSPEEIAAQITVSKIDDSQVIKLSVVDPDPKVAMNIANATAKVFKNEISNILKFNGVRLLSPAEENTAPINVDQALSLKVFLLIGVILGIGFVFLLDSLDDTVKGENEIENILGVPVVGIITNMNKKQWSFKKSKKQKIRVRGKAFDIE</sequence>
<feature type="transmembrane region" description="Helical" evidence="7">
    <location>
        <begin position="161"/>
        <end position="181"/>
    </location>
</feature>
<protein>
    <recommendedName>
        <fullName evidence="8">Polysaccharide chain length determinant N-terminal domain-containing protein</fullName>
    </recommendedName>
</protein>
<feature type="transmembrane region" description="Helical" evidence="7">
    <location>
        <begin position="20"/>
        <end position="37"/>
    </location>
</feature>
<feature type="domain" description="Polysaccharide chain length determinant N-terminal" evidence="8">
    <location>
        <begin position="5"/>
        <end position="77"/>
    </location>
</feature>
<keyword evidence="6 7" id="KW-0472">Membrane</keyword>
<evidence type="ECO:0000313" key="10">
    <source>
        <dbReference type="Proteomes" id="UP000186524"/>
    </source>
</evidence>
<dbReference type="Proteomes" id="UP000186524">
    <property type="component" value="Unassembled WGS sequence"/>
</dbReference>
<evidence type="ECO:0000256" key="2">
    <source>
        <dbReference type="ARBA" id="ARBA00006683"/>
    </source>
</evidence>
<name>A0A1Q5P3X7_9BACI</name>
<dbReference type="PANTHER" id="PTHR32309">
    <property type="entry name" value="TYROSINE-PROTEIN KINASE"/>
    <property type="match status" value="1"/>
</dbReference>
<evidence type="ECO:0000256" key="4">
    <source>
        <dbReference type="ARBA" id="ARBA00022692"/>
    </source>
</evidence>
<comment type="similarity">
    <text evidence="2">Belongs to the CpsC/CapA family.</text>
</comment>
<comment type="caution">
    <text evidence="9">The sequence shown here is derived from an EMBL/GenBank/DDBJ whole genome shotgun (WGS) entry which is preliminary data.</text>
</comment>
<comment type="subcellular location">
    <subcellularLocation>
        <location evidence="1">Cell membrane</location>
        <topology evidence="1">Multi-pass membrane protein</topology>
    </subcellularLocation>
</comment>
<keyword evidence="10" id="KW-1185">Reference proteome</keyword>
<accession>A0A1Q5P3X7</accession>
<gene>
    <name evidence="9" type="ORF">BLL40_07340</name>
</gene>